<keyword evidence="5 7" id="KW-0472">Membrane</keyword>
<dbReference type="InterPro" id="IPR024791">
    <property type="entry name" value="Cyt_c/ubiquinol_Oxase_su3"/>
</dbReference>
<evidence type="ECO:0000256" key="2">
    <source>
        <dbReference type="ARBA" id="ARBA00010581"/>
    </source>
</evidence>
<evidence type="ECO:0000259" key="8">
    <source>
        <dbReference type="PROSITE" id="PS50253"/>
    </source>
</evidence>
<evidence type="ECO:0000256" key="1">
    <source>
        <dbReference type="ARBA" id="ARBA00004141"/>
    </source>
</evidence>
<dbReference type="EMBL" id="FXUI01000008">
    <property type="protein sequence ID" value="SMP75536.1"/>
    <property type="molecule type" value="Genomic_DNA"/>
</dbReference>
<dbReference type="PANTHER" id="PTHR11403">
    <property type="entry name" value="CYTOCHROME C OXIDASE SUBUNIT III"/>
    <property type="match status" value="1"/>
</dbReference>
<evidence type="ECO:0000313" key="10">
    <source>
        <dbReference type="Proteomes" id="UP001157910"/>
    </source>
</evidence>
<feature type="domain" description="Heme-copper oxidase subunit III family profile" evidence="8">
    <location>
        <begin position="21"/>
        <end position="206"/>
    </location>
</feature>
<keyword evidence="4 7" id="KW-1133">Transmembrane helix</keyword>
<evidence type="ECO:0000313" key="9">
    <source>
        <dbReference type="EMBL" id="SMP75536.1"/>
    </source>
</evidence>
<comment type="caution">
    <text evidence="9">The sequence shown here is derived from an EMBL/GenBank/DDBJ whole genome shotgun (WGS) entry which is preliminary data.</text>
</comment>
<feature type="transmembrane region" description="Helical" evidence="7">
    <location>
        <begin position="93"/>
        <end position="111"/>
    </location>
</feature>
<dbReference type="Proteomes" id="UP001157910">
    <property type="component" value="Unassembled WGS sequence"/>
</dbReference>
<accession>A0ABY1QN20</accession>
<feature type="transmembrane region" description="Helical" evidence="7">
    <location>
        <begin position="142"/>
        <end position="163"/>
    </location>
</feature>
<evidence type="ECO:0000256" key="3">
    <source>
        <dbReference type="ARBA" id="ARBA00022692"/>
    </source>
</evidence>
<protein>
    <submittedName>
        <fullName evidence="9">Cytochrome c oxidase subunit 3</fullName>
    </submittedName>
</protein>
<dbReference type="InterPro" id="IPR035973">
    <property type="entry name" value="Cyt_c_oxidase_su3-like_sf"/>
</dbReference>
<sequence length="206" mass="22694">MSQVALNEPWATAERQEVATQFGMWAFLATETLFFGGLLLFYAVARFSHPAGFTAGAQEAEVTFGTINTVLLMTSSLTMAIAERAVKEGLATLARWTFAATLLLGIAFLAVKGLEYHSDIQKHLVPGPHFRLEEVGASQFWAFYWTATGVHACHMLIGLGIVSRMLLIPSAELPSRWTTAQGSALYWHLVDVVWVVLYALIYLVGR</sequence>
<dbReference type="PANTHER" id="PTHR11403:SF6">
    <property type="entry name" value="NITRIC OXIDE REDUCTASE SUBUNIT E"/>
    <property type="match status" value="1"/>
</dbReference>
<comment type="subcellular location">
    <subcellularLocation>
        <location evidence="6">Cell membrane</location>
        <topology evidence="6">Multi-pass membrane protein</topology>
    </subcellularLocation>
    <subcellularLocation>
        <location evidence="1">Membrane</location>
        <topology evidence="1">Multi-pass membrane protein</topology>
    </subcellularLocation>
</comment>
<feature type="transmembrane region" description="Helical" evidence="7">
    <location>
        <begin position="62"/>
        <end position="81"/>
    </location>
</feature>
<organism evidence="9 10">
    <name type="scientific">Novosphingobium panipatense</name>
    <dbReference type="NCBI Taxonomy" id="428991"/>
    <lineage>
        <taxon>Bacteria</taxon>
        <taxon>Pseudomonadati</taxon>
        <taxon>Pseudomonadota</taxon>
        <taxon>Alphaproteobacteria</taxon>
        <taxon>Sphingomonadales</taxon>
        <taxon>Sphingomonadaceae</taxon>
        <taxon>Novosphingobium</taxon>
    </lineage>
</organism>
<dbReference type="RefSeq" id="WP_283406639.1">
    <property type="nucleotide sequence ID" value="NZ_FXUI01000008.1"/>
</dbReference>
<feature type="transmembrane region" description="Helical" evidence="7">
    <location>
        <begin position="184"/>
        <end position="204"/>
    </location>
</feature>
<comment type="similarity">
    <text evidence="2 6">Belongs to the cytochrome c oxidase subunit 3 family.</text>
</comment>
<feature type="transmembrane region" description="Helical" evidence="7">
    <location>
        <begin position="22"/>
        <end position="42"/>
    </location>
</feature>
<dbReference type="InterPro" id="IPR013833">
    <property type="entry name" value="Cyt_c_oxidase_su3_a-hlx"/>
</dbReference>
<dbReference type="Pfam" id="PF00510">
    <property type="entry name" value="COX3"/>
    <property type="match status" value="1"/>
</dbReference>
<dbReference type="SUPFAM" id="SSF81452">
    <property type="entry name" value="Cytochrome c oxidase subunit III-like"/>
    <property type="match status" value="1"/>
</dbReference>
<proteinExistence type="inferred from homology"/>
<dbReference type="InterPro" id="IPR000298">
    <property type="entry name" value="Cyt_c_oxidase-like_su3"/>
</dbReference>
<evidence type="ECO:0000256" key="4">
    <source>
        <dbReference type="ARBA" id="ARBA00022989"/>
    </source>
</evidence>
<keyword evidence="3 6" id="KW-0812">Transmembrane</keyword>
<reference evidence="9 10" key="1">
    <citation type="submission" date="2017-05" db="EMBL/GenBank/DDBJ databases">
        <authorList>
            <person name="Varghese N."/>
            <person name="Submissions S."/>
        </authorList>
    </citation>
    <scope>NUCLEOTIDE SEQUENCE [LARGE SCALE GENOMIC DNA]</scope>
    <source>
        <strain evidence="9 10">SM16</strain>
    </source>
</reference>
<keyword evidence="10" id="KW-1185">Reference proteome</keyword>
<dbReference type="Gene3D" id="1.20.120.80">
    <property type="entry name" value="Cytochrome c oxidase, subunit III, four-helix bundle"/>
    <property type="match status" value="1"/>
</dbReference>
<name>A0ABY1QN20_9SPHN</name>
<evidence type="ECO:0000256" key="5">
    <source>
        <dbReference type="ARBA" id="ARBA00023136"/>
    </source>
</evidence>
<evidence type="ECO:0000256" key="7">
    <source>
        <dbReference type="SAM" id="Phobius"/>
    </source>
</evidence>
<evidence type="ECO:0000256" key="6">
    <source>
        <dbReference type="RuleBase" id="RU003376"/>
    </source>
</evidence>
<dbReference type="PROSITE" id="PS50253">
    <property type="entry name" value="COX3"/>
    <property type="match status" value="1"/>
</dbReference>
<gene>
    <name evidence="9" type="ORF">SAMN06296065_10878</name>
</gene>